<dbReference type="Proteomes" id="UP000887576">
    <property type="component" value="Unplaced"/>
</dbReference>
<dbReference type="WBParaSite" id="JU765_v2.g11322.t1">
    <property type="protein sequence ID" value="JU765_v2.g11322.t1"/>
    <property type="gene ID" value="JU765_v2.g11322"/>
</dbReference>
<evidence type="ECO:0000313" key="1">
    <source>
        <dbReference type="Proteomes" id="UP000887576"/>
    </source>
</evidence>
<name>A0AC34PZ71_9BILA</name>
<proteinExistence type="predicted"/>
<organism evidence="1 2">
    <name type="scientific">Panagrolaimus sp. JU765</name>
    <dbReference type="NCBI Taxonomy" id="591449"/>
    <lineage>
        <taxon>Eukaryota</taxon>
        <taxon>Metazoa</taxon>
        <taxon>Ecdysozoa</taxon>
        <taxon>Nematoda</taxon>
        <taxon>Chromadorea</taxon>
        <taxon>Rhabditida</taxon>
        <taxon>Tylenchina</taxon>
        <taxon>Panagrolaimomorpha</taxon>
        <taxon>Panagrolaimoidea</taxon>
        <taxon>Panagrolaimidae</taxon>
        <taxon>Panagrolaimus</taxon>
    </lineage>
</organism>
<sequence length="222" mass="25936">MRKFEIRKKLQDLLSILQKKFCWIIFGVIFAVLAILFILWINNVIFVQNQQETSIIPGTDFPTTTTEYFTQTTQSPETTTITSENRQVVVGFILVPSRANDVYFKKMYDLASKLIEDVQQATLKFMNNRCESVVVKNREELMTVLQIRTSSQYFPDMKLFHKCTGEEQLVLVILPACRWFSYKETCKEAVNHLKTLHKFSIYADSSTEIIEEIIRQINKVLQ</sequence>
<reference evidence="2" key="1">
    <citation type="submission" date="2022-11" db="UniProtKB">
        <authorList>
            <consortium name="WormBaseParasite"/>
        </authorList>
    </citation>
    <scope>IDENTIFICATION</scope>
</reference>
<accession>A0AC34PZ71</accession>
<evidence type="ECO:0000313" key="2">
    <source>
        <dbReference type="WBParaSite" id="JU765_v2.g11322.t1"/>
    </source>
</evidence>
<protein>
    <submittedName>
        <fullName evidence="2">Uncharacterized protein</fullName>
    </submittedName>
</protein>